<evidence type="ECO:0000313" key="3">
    <source>
        <dbReference type="Proteomes" id="UP000799436"/>
    </source>
</evidence>
<evidence type="ECO:0000256" key="1">
    <source>
        <dbReference type="SAM" id="Phobius"/>
    </source>
</evidence>
<name>A0A6G1LJI3_9PEZI</name>
<feature type="transmembrane region" description="Helical" evidence="1">
    <location>
        <begin position="6"/>
        <end position="27"/>
    </location>
</feature>
<organism evidence="2 3">
    <name type="scientific">Teratosphaeria nubilosa</name>
    <dbReference type="NCBI Taxonomy" id="161662"/>
    <lineage>
        <taxon>Eukaryota</taxon>
        <taxon>Fungi</taxon>
        <taxon>Dikarya</taxon>
        <taxon>Ascomycota</taxon>
        <taxon>Pezizomycotina</taxon>
        <taxon>Dothideomycetes</taxon>
        <taxon>Dothideomycetidae</taxon>
        <taxon>Mycosphaerellales</taxon>
        <taxon>Teratosphaeriaceae</taxon>
        <taxon>Teratosphaeria</taxon>
    </lineage>
</organism>
<dbReference type="EMBL" id="ML995812">
    <property type="protein sequence ID" value="KAF2773035.1"/>
    <property type="molecule type" value="Genomic_DNA"/>
</dbReference>
<protein>
    <submittedName>
        <fullName evidence="2">Uncharacterized protein</fullName>
    </submittedName>
</protein>
<proteinExistence type="predicted"/>
<evidence type="ECO:0000313" key="2">
    <source>
        <dbReference type="EMBL" id="KAF2773035.1"/>
    </source>
</evidence>
<dbReference type="OrthoDB" id="5227693at2759"/>
<dbReference type="Proteomes" id="UP000799436">
    <property type="component" value="Unassembled WGS sequence"/>
</dbReference>
<gene>
    <name evidence="2" type="ORF">EJ03DRAFT_348086</name>
</gene>
<keyword evidence="1" id="KW-1133">Transmembrane helix</keyword>
<accession>A0A6G1LJI3</accession>
<keyword evidence="1" id="KW-0812">Transmembrane</keyword>
<dbReference type="AlphaFoldDB" id="A0A6G1LJI3"/>
<keyword evidence="3" id="KW-1185">Reference proteome</keyword>
<reference evidence="2" key="1">
    <citation type="journal article" date="2020" name="Stud. Mycol.">
        <title>101 Dothideomycetes genomes: a test case for predicting lifestyles and emergence of pathogens.</title>
        <authorList>
            <person name="Haridas S."/>
            <person name="Albert R."/>
            <person name="Binder M."/>
            <person name="Bloem J."/>
            <person name="Labutti K."/>
            <person name="Salamov A."/>
            <person name="Andreopoulos B."/>
            <person name="Baker S."/>
            <person name="Barry K."/>
            <person name="Bills G."/>
            <person name="Bluhm B."/>
            <person name="Cannon C."/>
            <person name="Castanera R."/>
            <person name="Culley D."/>
            <person name="Daum C."/>
            <person name="Ezra D."/>
            <person name="Gonzalez J."/>
            <person name="Henrissat B."/>
            <person name="Kuo A."/>
            <person name="Liang C."/>
            <person name="Lipzen A."/>
            <person name="Lutzoni F."/>
            <person name="Magnuson J."/>
            <person name="Mondo S."/>
            <person name="Nolan M."/>
            <person name="Ohm R."/>
            <person name="Pangilinan J."/>
            <person name="Park H.-J."/>
            <person name="Ramirez L."/>
            <person name="Alfaro M."/>
            <person name="Sun H."/>
            <person name="Tritt A."/>
            <person name="Yoshinaga Y."/>
            <person name="Zwiers L.-H."/>
            <person name="Turgeon B."/>
            <person name="Goodwin S."/>
            <person name="Spatafora J."/>
            <person name="Crous P."/>
            <person name="Grigoriev I."/>
        </authorList>
    </citation>
    <scope>NUCLEOTIDE SEQUENCE</scope>
    <source>
        <strain evidence="2">CBS 116005</strain>
    </source>
</reference>
<sequence>MDFSNNLALVVIIVSLIALVIAIGHMLQEKDIEDAKAQLSAHGRTSSLSPAEHSLVERKGDLAPLETVLAQLSIGRQAQAVLTEEGSLASLQNATSNTRHVLNEMEYDHLASSHLWLILSPHILGEGRKALYGRLKKNVEQAGAGAETLSRQALEYMTYVQDRYWGNFYCVWHKAVSGQADHTACNNALREIHDDTTEVSRKAPVSYVYPQLLGAHLTMATDVGLSARTRLQGKDQARVETRVADTQAVVPYISEIAHQYVDNLDRVVQLMQEQFSDLPHAMIKGLWWMMLRGIVWSMSVNITRQPLVPSYLYYSATPV</sequence>
<keyword evidence="1" id="KW-0472">Membrane</keyword>